<reference evidence="1" key="1">
    <citation type="submission" date="2014-05" db="EMBL/GenBank/DDBJ databases">
        <authorList>
            <person name="Chronopoulou M."/>
        </authorList>
    </citation>
    <scope>NUCLEOTIDE SEQUENCE</scope>
    <source>
        <tissue evidence="1">Whole organism</tissue>
    </source>
</reference>
<evidence type="ECO:0000313" key="1">
    <source>
        <dbReference type="EMBL" id="CDW29187.1"/>
    </source>
</evidence>
<name>A0A0K2TU33_LEPSM</name>
<dbReference type="AlphaFoldDB" id="A0A0K2TU33"/>
<protein>
    <submittedName>
        <fullName evidence="1">Uncharacterized protein</fullName>
    </submittedName>
</protein>
<accession>A0A0K2TU33</accession>
<proteinExistence type="predicted"/>
<sequence length="114" mass="14145">MNLLIVYLWKMMTLEMNECLLWEKWDEYPRFHRPLHPHDHPPFRPFWPILLQLNRLAIECFSHPRSLELKKSRSQYAWTQIWILAFVKESFHDALHPNRLHLHHQHSDSKLLWM</sequence>
<organism evidence="1">
    <name type="scientific">Lepeophtheirus salmonis</name>
    <name type="common">Salmon louse</name>
    <name type="synonym">Caligus salmonis</name>
    <dbReference type="NCBI Taxonomy" id="72036"/>
    <lineage>
        <taxon>Eukaryota</taxon>
        <taxon>Metazoa</taxon>
        <taxon>Ecdysozoa</taxon>
        <taxon>Arthropoda</taxon>
        <taxon>Crustacea</taxon>
        <taxon>Multicrustacea</taxon>
        <taxon>Hexanauplia</taxon>
        <taxon>Copepoda</taxon>
        <taxon>Siphonostomatoida</taxon>
        <taxon>Caligidae</taxon>
        <taxon>Lepeophtheirus</taxon>
    </lineage>
</organism>
<dbReference type="EMBL" id="HACA01011826">
    <property type="protein sequence ID" value="CDW29187.1"/>
    <property type="molecule type" value="Transcribed_RNA"/>
</dbReference>